<feature type="transmembrane region" description="Helical" evidence="2">
    <location>
        <begin position="126"/>
        <end position="144"/>
    </location>
</feature>
<accession>A0A6S7F2T6</accession>
<dbReference type="CDD" id="cd04600">
    <property type="entry name" value="CBS_pair_HPP_assoc"/>
    <property type="match status" value="1"/>
</dbReference>
<feature type="transmembrane region" description="Helical" evidence="2">
    <location>
        <begin position="49"/>
        <end position="67"/>
    </location>
</feature>
<evidence type="ECO:0000256" key="1">
    <source>
        <dbReference type="PROSITE-ProRule" id="PRU00703"/>
    </source>
</evidence>
<dbReference type="SUPFAM" id="SSF54631">
    <property type="entry name" value="CBS-domain pair"/>
    <property type="match status" value="1"/>
</dbReference>
<feature type="transmembrane region" description="Helical" evidence="2">
    <location>
        <begin position="175"/>
        <end position="192"/>
    </location>
</feature>
<dbReference type="Pfam" id="PF00571">
    <property type="entry name" value="CBS"/>
    <property type="match status" value="2"/>
</dbReference>
<dbReference type="PROSITE" id="PS51371">
    <property type="entry name" value="CBS"/>
    <property type="match status" value="2"/>
</dbReference>
<feature type="transmembrane region" description="Helical" evidence="2">
    <location>
        <begin position="73"/>
        <end position="93"/>
    </location>
</feature>
<dbReference type="PANTHER" id="PTHR33741:SF5">
    <property type="entry name" value="TRANSMEMBRANE PROTEIN DDB_G0269096-RELATED"/>
    <property type="match status" value="1"/>
</dbReference>
<evidence type="ECO:0000256" key="2">
    <source>
        <dbReference type="SAM" id="Phobius"/>
    </source>
</evidence>
<dbReference type="PANTHER" id="PTHR33741">
    <property type="entry name" value="TRANSMEMBRANE PROTEIN DDB_G0269096-RELATED"/>
    <property type="match status" value="1"/>
</dbReference>
<keyword evidence="2" id="KW-0812">Transmembrane</keyword>
<keyword evidence="2" id="KW-0472">Membrane</keyword>
<dbReference type="Gene3D" id="3.10.580.10">
    <property type="entry name" value="CBS-domain"/>
    <property type="match status" value="1"/>
</dbReference>
<dbReference type="EMBL" id="CADILH010000001">
    <property type="protein sequence ID" value="CAB3929220.1"/>
    <property type="molecule type" value="Genomic_DNA"/>
</dbReference>
<dbReference type="InterPro" id="IPR007065">
    <property type="entry name" value="HPP"/>
</dbReference>
<feature type="domain" description="CBS" evidence="3">
    <location>
        <begin position="340"/>
        <end position="397"/>
    </location>
</feature>
<dbReference type="Pfam" id="PF04982">
    <property type="entry name" value="TM_HPP"/>
    <property type="match status" value="1"/>
</dbReference>
<dbReference type="SMART" id="SM00116">
    <property type="entry name" value="CBS"/>
    <property type="match status" value="2"/>
</dbReference>
<evidence type="ECO:0000313" key="4">
    <source>
        <dbReference type="EMBL" id="CAB3929220.1"/>
    </source>
</evidence>
<evidence type="ECO:0000313" key="5">
    <source>
        <dbReference type="Proteomes" id="UP000494183"/>
    </source>
</evidence>
<dbReference type="Proteomes" id="UP000494183">
    <property type="component" value="Unassembled WGS sequence"/>
</dbReference>
<keyword evidence="1" id="KW-0129">CBS domain</keyword>
<dbReference type="InterPro" id="IPR058581">
    <property type="entry name" value="TM_HPP"/>
</dbReference>
<evidence type="ECO:0000259" key="3">
    <source>
        <dbReference type="PROSITE" id="PS51371"/>
    </source>
</evidence>
<name>A0A6S7F2T6_9BURK</name>
<keyword evidence="2" id="KW-1133">Transmembrane helix</keyword>
<proteinExistence type="predicted"/>
<protein>
    <recommendedName>
        <fullName evidence="3">CBS domain-containing protein</fullName>
    </recommendedName>
</protein>
<reference evidence="4 5" key="1">
    <citation type="submission" date="2020-04" db="EMBL/GenBank/DDBJ databases">
        <authorList>
            <person name="De Canck E."/>
        </authorList>
    </citation>
    <scope>NUCLEOTIDE SEQUENCE [LARGE SCALE GENOMIC DNA]</scope>
    <source>
        <strain evidence="4 5">LMG 6000</strain>
    </source>
</reference>
<sequence length="410" mass="43233">MQRSFASHDKLSPRDIFWMREEIVLGVAIKRWLGSFAPAPVGVNGREKLYGVLGALLGLFCTEWVGRHALGDASPWFIAPMGASAVLLFAAPASPLAQPWSIMAGNLVSALIGVFCAQFIPVPGVAAAVAVALAIGAMFSLRCLHPPSGAVALTAVLGGPSVASLGYGFALWPVALNSAILLCIAVVFNGALKRNYPRRHADPAVGHHTRDLAPSARLGFSLADLDDALTQRGELLDISKEDLEEIVLAAEMRASVRRFGDVRCADIMSRDVVTVQAQDPLDYAVRLFDKHRLQALPVLDSAGGYAGMISQGDVLARRTRLTAVAPDASAAADLLVADCMRSEVPFATPGLPVIELARPMSDSLHCVPVLDESRHLVGLVTQSDLVAALYQIAVAASSPAGTPDAQRLAA</sequence>
<dbReference type="InterPro" id="IPR046342">
    <property type="entry name" value="CBS_dom_sf"/>
</dbReference>
<organism evidence="4 5">
    <name type="scientific">Achromobacter insolitus</name>
    <dbReference type="NCBI Taxonomy" id="217204"/>
    <lineage>
        <taxon>Bacteria</taxon>
        <taxon>Pseudomonadati</taxon>
        <taxon>Pseudomonadota</taxon>
        <taxon>Betaproteobacteria</taxon>
        <taxon>Burkholderiales</taxon>
        <taxon>Alcaligenaceae</taxon>
        <taxon>Achromobacter</taxon>
    </lineage>
</organism>
<feature type="domain" description="CBS" evidence="3">
    <location>
        <begin position="268"/>
        <end position="324"/>
    </location>
</feature>
<keyword evidence="5" id="KW-1185">Reference proteome</keyword>
<gene>
    <name evidence="4" type="ORF">LMG6000_00272</name>
</gene>
<dbReference type="InterPro" id="IPR000644">
    <property type="entry name" value="CBS_dom"/>
</dbReference>
<dbReference type="AlphaFoldDB" id="A0A6S7F2T6"/>